<evidence type="ECO:0000313" key="1">
    <source>
        <dbReference type="EMBL" id="EHY32129.1"/>
    </source>
</evidence>
<protein>
    <recommendedName>
        <fullName evidence="3">HNH endonuclease</fullName>
    </recommendedName>
</protein>
<organism evidence="1 2">
    <name type="scientific">Sutterella parvirubra YIT 11816</name>
    <dbReference type="NCBI Taxonomy" id="762967"/>
    <lineage>
        <taxon>Bacteria</taxon>
        <taxon>Pseudomonadati</taxon>
        <taxon>Pseudomonadota</taxon>
        <taxon>Betaproteobacteria</taxon>
        <taxon>Burkholderiales</taxon>
        <taxon>Sutterellaceae</taxon>
        <taxon>Sutterella</taxon>
    </lineage>
</organism>
<evidence type="ECO:0008006" key="3">
    <source>
        <dbReference type="Google" id="ProtNLM"/>
    </source>
</evidence>
<dbReference type="STRING" id="762967.HMPREF9440_00471"/>
<dbReference type="AlphaFoldDB" id="H3KCL8"/>
<comment type="caution">
    <text evidence="1">The sequence shown here is derived from an EMBL/GenBank/DDBJ whole genome shotgun (WGS) entry which is preliminary data.</text>
</comment>
<keyword evidence="2" id="KW-1185">Reference proteome</keyword>
<reference evidence="1 2" key="1">
    <citation type="submission" date="2011-11" db="EMBL/GenBank/DDBJ databases">
        <authorList>
            <person name="Weinstock G."/>
            <person name="Sodergren E."/>
            <person name="Clifton S."/>
            <person name="Fulton L."/>
            <person name="Fulton B."/>
            <person name="Courtney L."/>
            <person name="Fronick C."/>
            <person name="Harrison M."/>
            <person name="Strong C."/>
            <person name="Farmer C."/>
            <person name="Delahaunty K."/>
            <person name="Markovic C."/>
            <person name="Hall O."/>
            <person name="Minx P."/>
            <person name="Tomlinson C."/>
            <person name="Mitreva M."/>
            <person name="Hou S."/>
            <person name="Chen J."/>
            <person name="Wollam A."/>
            <person name="Pepin K.H."/>
            <person name="Johnson M."/>
            <person name="Bhonagiri V."/>
            <person name="Zhang X."/>
            <person name="Suruliraj S."/>
            <person name="Warren W."/>
            <person name="Chinwalla A."/>
            <person name="Mardis E.R."/>
            <person name="Wilson R.K."/>
        </authorList>
    </citation>
    <scope>NUCLEOTIDE SEQUENCE [LARGE SCALE GENOMIC DNA]</scope>
    <source>
        <strain evidence="1 2">YIT 11816</strain>
    </source>
</reference>
<name>H3KCL8_9BURK</name>
<proteinExistence type="predicted"/>
<feature type="non-terminal residue" evidence="1">
    <location>
        <position position="1"/>
    </location>
</feature>
<accession>H3KCL8</accession>
<dbReference type="HOGENOM" id="CLU_1317975_0_0_4"/>
<dbReference type="PATRIC" id="fig|762967.3.peg.393"/>
<dbReference type="EMBL" id="AFBQ01000056">
    <property type="protein sequence ID" value="EHY32129.1"/>
    <property type="molecule type" value="Genomic_DNA"/>
</dbReference>
<dbReference type="Proteomes" id="UP000004956">
    <property type="component" value="Unassembled WGS sequence"/>
</dbReference>
<gene>
    <name evidence="1" type="ORF">HMPREF9440_00471</name>
</gene>
<evidence type="ECO:0000313" key="2">
    <source>
        <dbReference type="Proteomes" id="UP000004956"/>
    </source>
</evidence>
<sequence>NLVLACTECNQKKSAQPLEVFLKNKPEQIERIRRQLKAPLRDAAAVNATRWALFNALKQTGLLVATGTGAQTKFNRKAFGIPKEHWLDALCVGRINGADYPKSMGVLQVRCTGRGSYQRTRLNKYGFPRGYLMRQKRVHGFATGDMVEADKKGVVYQGRVAVRESGCFVLQTPDGKVDGIHWRHCRLISHNNGYGYAWLRPAPHSSLI</sequence>